<keyword evidence="2" id="KW-0732">Signal</keyword>
<keyword evidence="4" id="KW-1185">Reference proteome</keyword>
<name>A0A1Z5JUU5_FISSO</name>
<accession>A0A1Z5JUU5</accession>
<feature type="transmembrane region" description="Helical" evidence="1">
    <location>
        <begin position="83"/>
        <end position="103"/>
    </location>
</feature>
<keyword evidence="1" id="KW-1133">Transmembrane helix</keyword>
<dbReference type="AlphaFoldDB" id="A0A1Z5JUU5"/>
<comment type="caution">
    <text evidence="3">The sequence shown here is derived from an EMBL/GenBank/DDBJ whole genome shotgun (WGS) entry which is preliminary data.</text>
</comment>
<keyword evidence="1" id="KW-0812">Transmembrane</keyword>
<protein>
    <submittedName>
        <fullName evidence="3">Uncharacterized protein</fullName>
    </submittedName>
</protein>
<dbReference type="InParanoid" id="A0A1Z5JUU5"/>
<dbReference type="Proteomes" id="UP000198406">
    <property type="component" value="Unassembled WGS sequence"/>
</dbReference>
<evidence type="ECO:0000313" key="4">
    <source>
        <dbReference type="Proteomes" id="UP000198406"/>
    </source>
</evidence>
<feature type="signal peptide" evidence="2">
    <location>
        <begin position="1"/>
        <end position="31"/>
    </location>
</feature>
<keyword evidence="1" id="KW-0472">Membrane</keyword>
<evidence type="ECO:0000256" key="2">
    <source>
        <dbReference type="SAM" id="SignalP"/>
    </source>
</evidence>
<feature type="transmembrane region" description="Helical" evidence="1">
    <location>
        <begin position="248"/>
        <end position="266"/>
    </location>
</feature>
<organism evidence="3 4">
    <name type="scientific">Fistulifera solaris</name>
    <name type="common">Oleaginous diatom</name>
    <dbReference type="NCBI Taxonomy" id="1519565"/>
    <lineage>
        <taxon>Eukaryota</taxon>
        <taxon>Sar</taxon>
        <taxon>Stramenopiles</taxon>
        <taxon>Ochrophyta</taxon>
        <taxon>Bacillariophyta</taxon>
        <taxon>Bacillariophyceae</taxon>
        <taxon>Bacillariophycidae</taxon>
        <taxon>Naviculales</taxon>
        <taxon>Naviculaceae</taxon>
        <taxon>Fistulifera</taxon>
    </lineage>
</organism>
<reference evidence="3 4" key="1">
    <citation type="journal article" date="2015" name="Plant Cell">
        <title>Oil accumulation by the oleaginous diatom Fistulifera solaris as revealed by the genome and transcriptome.</title>
        <authorList>
            <person name="Tanaka T."/>
            <person name="Maeda Y."/>
            <person name="Veluchamy A."/>
            <person name="Tanaka M."/>
            <person name="Abida H."/>
            <person name="Marechal E."/>
            <person name="Bowler C."/>
            <person name="Muto M."/>
            <person name="Sunaga Y."/>
            <person name="Tanaka M."/>
            <person name="Yoshino T."/>
            <person name="Taniguchi T."/>
            <person name="Fukuda Y."/>
            <person name="Nemoto M."/>
            <person name="Matsumoto M."/>
            <person name="Wong P.S."/>
            <person name="Aburatani S."/>
            <person name="Fujibuchi W."/>
        </authorList>
    </citation>
    <scope>NUCLEOTIDE SEQUENCE [LARGE SCALE GENOMIC DNA]</scope>
    <source>
        <strain evidence="3 4">JPCC DA0580</strain>
    </source>
</reference>
<dbReference type="OrthoDB" id="49218at2759"/>
<feature type="transmembrane region" description="Helical" evidence="1">
    <location>
        <begin position="216"/>
        <end position="236"/>
    </location>
</feature>
<evidence type="ECO:0000313" key="3">
    <source>
        <dbReference type="EMBL" id="GAX17548.1"/>
    </source>
</evidence>
<sequence>MQSTSRRNCFKGSWKRSILTVLLLSVDVAFATNNNQNMQQPQHLSRGDDPHRTNQRYYDNTVTMEQPMKRGRGPTDYYSHLSDVWLCLAMALGWTVCMLSSLVRSDLARYQKDSILVRGHVLQVSVEEDAMGSGLPTYRAVIDYMVNSPVGDNKIQVRKHFATQHLLEQGFANVEILVIPQEPTSSVLKEVFEQKVEEQKEDEQEALIRPTFCKRLSMTFSFILVLVSLGACVQAVVHLDPLERWKGWILLCTGATILLPTGLFVHRSLQVMHRTMEMHSENAGIILRGATNTMQSLWDNIDDMLDPQGACEDNAITETIRDVHSKCAPTGDYFVELKSLGQPNKSPSNVEDTIAEKTTLPYDARSSHSTVSSLSTPADLVARSSSISTSKSQTTANDAEVNYAVRKYTDDPQNDAPLFSVSDDFALT</sequence>
<evidence type="ECO:0000256" key="1">
    <source>
        <dbReference type="SAM" id="Phobius"/>
    </source>
</evidence>
<feature type="chain" id="PRO_5013051943" evidence="2">
    <location>
        <begin position="32"/>
        <end position="428"/>
    </location>
</feature>
<proteinExistence type="predicted"/>
<gene>
    <name evidence="3" type="ORF">FisN_18Lh198</name>
</gene>
<dbReference type="EMBL" id="BDSP01000118">
    <property type="protein sequence ID" value="GAX17548.1"/>
    <property type="molecule type" value="Genomic_DNA"/>
</dbReference>